<dbReference type="AlphaFoldDB" id="A0A392ST68"/>
<keyword evidence="2" id="KW-1185">Reference proteome</keyword>
<evidence type="ECO:0000313" key="2">
    <source>
        <dbReference type="Proteomes" id="UP000265520"/>
    </source>
</evidence>
<name>A0A392ST68_9FABA</name>
<organism evidence="1 2">
    <name type="scientific">Trifolium medium</name>
    <dbReference type="NCBI Taxonomy" id="97028"/>
    <lineage>
        <taxon>Eukaryota</taxon>
        <taxon>Viridiplantae</taxon>
        <taxon>Streptophyta</taxon>
        <taxon>Embryophyta</taxon>
        <taxon>Tracheophyta</taxon>
        <taxon>Spermatophyta</taxon>
        <taxon>Magnoliopsida</taxon>
        <taxon>eudicotyledons</taxon>
        <taxon>Gunneridae</taxon>
        <taxon>Pentapetalae</taxon>
        <taxon>rosids</taxon>
        <taxon>fabids</taxon>
        <taxon>Fabales</taxon>
        <taxon>Fabaceae</taxon>
        <taxon>Papilionoideae</taxon>
        <taxon>50 kb inversion clade</taxon>
        <taxon>NPAAA clade</taxon>
        <taxon>Hologalegina</taxon>
        <taxon>IRL clade</taxon>
        <taxon>Trifolieae</taxon>
        <taxon>Trifolium</taxon>
    </lineage>
</organism>
<evidence type="ECO:0000313" key="1">
    <source>
        <dbReference type="EMBL" id="MCI51066.1"/>
    </source>
</evidence>
<accession>A0A392ST68</accession>
<reference evidence="1 2" key="1">
    <citation type="journal article" date="2018" name="Front. Plant Sci.">
        <title>Red Clover (Trifolium pratense) and Zigzag Clover (T. medium) - A Picture of Genomic Similarities and Differences.</title>
        <authorList>
            <person name="Dluhosova J."/>
            <person name="Istvanek J."/>
            <person name="Nedelnik J."/>
            <person name="Repkova J."/>
        </authorList>
    </citation>
    <scope>NUCLEOTIDE SEQUENCE [LARGE SCALE GENOMIC DNA]</scope>
    <source>
        <strain evidence="2">cv. 10/8</strain>
        <tissue evidence="1">Leaf</tissue>
    </source>
</reference>
<protein>
    <submittedName>
        <fullName evidence="1">Uncharacterized protein</fullName>
    </submittedName>
</protein>
<dbReference type="Proteomes" id="UP000265520">
    <property type="component" value="Unassembled WGS sequence"/>
</dbReference>
<dbReference type="EMBL" id="LXQA010426256">
    <property type="protein sequence ID" value="MCI51066.1"/>
    <property type="molecule type" value="Genomic_DNA"/>
</dbReference>
<comment type="caution">
    <text evidence="1">The sequence shown here is derived from an EMBL/GenBank/DDBJ whole genome shotgun (WGS) entry which is preliminary data.</text>
</comment>
<feature type="non-terminal residue" evidence="1">
    <location>
        <position position="48"/>
    </location>
</feature>
<sequence>MENDFFIFPFDVSTEASKAKFSDAVDRLSQIIQKKVEGRGMEAVKMML</sequence>
<proteinExistence type="predicted"/>